<dbReference type="Gene3D" id="3.40.50.300">
    <property type="entry name" value="P-loop containing nucleotide triphosphate hydrolases"/>
    <property type="match status" value="1"/>
</dbReference>
<comment type="similarity">
    <text evidence="3">Belongs to the HNH nuclease family.</text>
</comment>
<evidence type="ECO:0000256" key="3">
    <source>
        <dbReference type="ARBA" id="ARBA00038412"/>
    </source>
</evidence>
<gene>
    <name evidence="6" type="ORF">BU607_08410</name>
</gene>
<evidence type="ECO:0000313" key="6">
    <source>
        <dbReference type="EMBL" id="PTH16537.1"/>
    </source>
</evidence>
<accession>A0ABX5IEV2</accession>
<dbReference type="Pfam" id="PF01844">
    <property type="entry name" value="HNH"/>
    <property type="match status" value="1"/>
</dbReference>
<reference evidence="6 7" key="1">
    <citation type="journal article" date="2016" name="Front. Microbiol.">
        <title>Comprehensive Phylogenetic Analysis of Bovine Non-aureus Staphylococci Species Based on Whole-Genome Sequencing.</title>
        <authorList>
            <person name="Naushad S."/>
            <person name="Barkema H.W."/>
            <person name="Luby C."/>
            <person name="Condas L.A."/>
            <person name="Nobrega D.B."/>
            <person name="Carson D.A."/>
            <person name="De Buck J."/>
        </authorList>
    </citation>
    <scope>NUCLEOTIDE SEQUENCE [LARGE SCALE GENOMIC DNA]</scope>
    <source>
        <strain evidence="6 7">SNUC 993</strain>
    </source>
</reference>
<dbReference type="SMART" id="SM00507">
    <property type="entry name" value="HNHc"/>
    <property type="match status" value="1"/>
</dbReference>
<dbReference type="InterPro" id="IPR002711">
    <property type="entry name" value="HNH"/>
</dbReference>
<sequence>MQLVVVYGAPNSGKTTYVQQHMEEQDIVYDYDILKEAITSKAQGFHTNAHQLLLNIRDAMIDYAKWNNTGTMYVITTFISKVIMRRIKQIDVETRYVRMDTPMQTCMERLRESDVEDKADQEQVIRDWYKRYGNQPASDRVVDKATMRFYKSKQWRDVREQVLKRDNYECQACKRQGKVTTIDRSKHKSLDVDHILELESHPELAYDMDNLETLCVSCHNKKHNRYQSKWKMKNENLKDEKW</sequence>
<evidence type="ECO:0000256" key="4">
    <source>
        <dbReference type="ARBA" id="ARBA00040194"/>
    </source>
</evidence>
<dbReference type="CDD" id="cd00085">
    <property type="entry name" value="HNHc"/>
    <property type="match status" value="1"/>
</dbReference>
<dbReference type="Gene3D" id="1.10.30.50">
    <property type="match status" value="1"/>
</dbReference>
<dbReference type="PANTHER" id="PTHR41286:SF1">
    <property type="entry name" value="HNH NUCLEASE YAJD-RELATED"/>
    <property type="match status" value="1"/>
</dbReference>
<keyword evidence="7" id="KW-1185">Reference proteome</keyword>
<comment type="caution">
    <text evidence="6">The sequence shown here is derived from an EMBL/GenBank/DDBJ whole genome shotgun (WGS) entry which is preliminary data.</text>
</comment>
<dbReference type="EMBL" id="PZDI01000043">
    <property type="protein sequence ID" value="PTH16537.1"/>
    <property type="molecule type" value="Genomic_DNA"/>
</dbReference>
<dbReference type="PANTHER" id="PTHR41286">
    <property type="entry name" value="HNH NUCLEASE YAJD-RELATED"/>
    <property type="match status" value="1"/>
</dbReference>
<evidence type="ECO:0000313" key="7">
    <source>
        <dbReference type="Proteomes" id="UP000242694"/>
    </source>
</evidence>
<keyword evidence="2" id="KW-0378">Hydrolase</keyword>
<feature type="domain" description="HNH nuclease" evidence="5">
    <location>
        <begin position="157"/>
        <end position="220"/>
    </location>
</feature>
<dbReference type="Proteomes" id="UP000242694">
    <property type="component" value="Unassembled WGS sequence"/>
</dbReference>
<evidence type="ECO:0000259" key="5">
    <source>
        <dbReference type="SMART" id="SM00507"/>
    </source>
</evidence>
<name>A0ABX5IEV2_9STAP</name>
<dbReference type="InterPro" id="IPR003615">
    <property type="entry name" value="HNH_nuc"/>
</dbReference>
<proteinExistence type="inferred from homology"/>
<evidence type="ECO:0000256" key="2">
    <source>
        <dbReference type="ARBA" id="ARBA00022801"/>
    </source>
</evidence>
<keyword evidence="1" id="KW-0540">Nuclease</keyword>
<evidence type="ECO:0000256" key="1">
    <source>
        <dbReference type="ARBA" id="ARBA00022722"/>
    </source>
</evidence>
<protein>
    <recommendedName>
        <fullName evidence="4">Putative HNH nuclease YajD</fullName>
    </recommendedName>
</protein>
<dbReference type="InterPro" id="IPR027417">
    <property type="entry name" value="P-loop_NTPase"/>
</dbReference>
<dbReference type="SUPFAM" id="SSF52540">
    <property type="entry name" value="P-loop containing nucleoside triphosphate hydrolases"/>
    <property type="match status" value="1"/>
</dbReference>
<organism evidence="6 7">
    <name type="scientific">Staphylococcus auricularis</name>
    <dbReference type="NCBI Taxonomy" id="29379"/>
    <lineage>
        <taxon>Bacteria</taxon>
        <taxon>Bacillati</taxon>
        <taxon>Bacillota</taxon>
        <taxon>Bacilli</taxon>
        <taxon>Bacillales</taxon>
        <taxon>Staphylococcaceae</taxon>
        <taxon>Staphylococcus</taxon>
    </lineage>
</organism>